<accession>A0AAV6ZPG9</accession>
<evidence type="ECO:0000313" key="3">
    <source>
        <dbReference type="Proteomes" id="UP000824782"/>
    </source>
</evidence>
<keyword evidence="1" id="KW-0472">Membrane</keyword>
<keyword evidence="3" id="KW-1185">Reference proteome</keyword>
<name>A0AAV6ZPG9_ENGPU</name>
<gene>
    <name evidence="2" type="ORF">GDO81_004027</name>
</gene>
<evidence type="ECO:0000256" key="1">
    <source>
        <dbReference type="SAM" id="Phobius"/>
    </source>
</evidence>
<reference evidence="2" key="1">
    <citation type="thesis" date="2020" institute="ProQuest LLC" country="789 East Eisenhower Parkway, Ann Arbor, MI, USA">
        <title>Comparative Genomics and Chromosome Evolution.</title>
        <authorList>
            <person name="Mudd A.B."/>
        </authorList>
    </citation>
    <scope>NUCLEOTIDE SEQUENCE</scope>
    <source>
        <strain evidence="2">237g6f4</strain>
        <tissue evidence="2">Blood</tissue>
    </source>
</reference>
<keyword evidence="1" id="KW-1133">Transmembrane helix</keyword>
<dbReference type="AlphaFoldDB" id="A0AAV6ZPG9"/>
<dbReference type="Proteomes" id="UP000824782">
    <property type="component" value="Unassembled WGS sequence"/>
</dbReference>
<sequence>MYGFIFQVCSFWKSVLTLLCSWLFLCLVSKLLNKPAGFQRRGSIQQAIAESAEHSSVRISYTINPYFTVLLLLTAYTEV</sequence>
<evidence type="ECO:0000313" key="2">
    <source>
        <dbReference type="EMBL" id="KAG8551262.1"/>
    </source>
</evidence>
<keyword evidence="1" id="KW-0812">Transmembrane</keyword>
<evidence type="ECO:0008006" key="4">
    <source>
        <dbReference type="Google" id="ProtNLM"/>
    </source>
</evidence>
<proteinExistence type="predicted"/>
<comment type="caution">
    <text evidence="2">The sequence shown here is derived from an EMBL/GenBank/DDBJ whole genome shotgun (WGS) entry which is preliminary data.</text>
</comment>
<dbReference type="EMBL" id="WNYA01000011">
    <property type="protein sequence ID" value="KAG8551262.1"/>
    <property type="molecule type" value="Genomic_DNA"/>
</dbReference>
<protein>
    <recommendedName>
        <fullName evidence="4">Secreted protein</fullName>
    </recommendedName>
</protein>
<organism evidence="2 3">
    <name type="scientific">Engystomops pustulosus</name>
    <name type="common">Tungara frog</name>
    <name type="synonym">Physalaemus pustulosus</name>
    <dbReference type="NCBI Taxonomy" id="76066"/>
    <lineage>
        <taxon>Eukaryota</taxon>
        <taxon>Metazoa</taxon>
        <taxon>Chordata</taxon>
        <taxon>Craniata</taxon>
        <taxon>Vertebrata</taxon>
        <taxon>Euteleostomi</taxon>
        <taxon>Amphibia</taxon>
        <taxon>Batrachia</taxon>
        <taxon>Anura</taxon>
        <taxon>Neobatrachia</taxon>
        <taxon>Hyloidea</taxon>
        <taxon>Leptodactylidae</taxon>
        <taxon>Leiuperinae</taxon>
        <taxon>Engystomops</taxon>
    </lineage>
</organism>
<feature type="transmembrane region" description="Helical" evidence="1">
    <location>
        <begin position="12"/>
        <end position="32"/>
    </location>
</feature>